<keyword evidence="6" id="KW-0812">Transmembrane</keyword>
<dbReference type="RefSeq" id="XP_016617886.1">
    <property type="nucleotide sequence ID" value="XM_016765841.1"/>
</dbReference>
<dbReference type="Pfam" id="PF00884">
    <property type="entry name" value="Sulfatase"/>
    <property type="match status" value="1"/>
</dbReference>
<dbReference type="InterPro" id="IPR012083">
    <property type="entry name" value="Arylsulfatase"/>
</dbReference>
<dbReference type="PIRSF" id="PIRSF000972">
    <property type="entry name" value="Arylsulf_plant"/>
    <property type="match status" value="1"/>
</dbReference>
<evidence type="ECO:0000256" key="2">
    <source>
        <dbReference type="ARBA" id="ARBA00022729"/>
    </source>
</evidence>
<evidence type="ECO:0000256" key="1">
    <source>
        <dbReference type="ARBA" id="ARBA00008779"/>
    </source>
</evidence>
<dbReference type="GeneID" id="27701041"/>
<feature type="transmembrane region" description="Helical" evidence="6">
    <location>
        <begin position="7"/>
        <end position="27"/>
    </location>
</feature>
<dbReference type="PROSITE" id="PS00523">
    <property type="entry name" value="SULFATASE_1"/>
    <property type="match status" value="1"/>
</dbReference>
<keyword evidence="3" id="KW-0378">Hydrolase</keyword>
<comment type="similarity">
    <text evidence="1">Belongs to the sulfatase family.</text>
</comment>
<dbReference type="SUPFAM" id="SSF53649">
    <property type="entry name" value="Alkaline phosphatase-like"/>
    <property type="match status" value="1"/>
</dbReference>
<dbReference type="CDD" id="cd16147">
    <property type="entry name" value="G6S"/>
    <property type="match status" value="1"/>
</dbReference>
<dbReference type="Proteomes" id="UP000053789">
    <property type="component" value="Unassembled WGS sequence"/>
</dbReference>
<feature type="modified residue" description="3-oxoalanine (Cys)" evidence="5">
    <location>
        <position position="78"/>
    </location>
</feature>
<evidence type="ECO:0000256" key="6">
    <source>
        <dbReference type="SAM" id="Phobius"/>
    </source>
</evidence>
<keyword evidence="4" id="KW-0325">Glycoprotein</keyword>
<dbReference type="GO" id="GO:0004065">
    <property type="term" value="F:arylsulfatase activity"/>
    <property type="evidence" value="ECO:0007669"/>
    <property type="project" value="InterPro"/>
</dbReference>
<dbReference type="GO" id="GO:0005539">
    <property type="term" value="F:glycosaminoglycan binding"/>
    <property type="evidence" value="ECO:0007669"/>
    <property type="project" value="TreeGrafter"/>
</dbReference>
<name>A0A0D2FXJ9_CLAB1</name>
<dbReference type="PANTHER" id="PTHR43108:SF8">
    <property type="entry name" value="SD21168P"/>
    <property type="match status" value="1"/>
</dbReference>
<keyword evidence="6" id="KW-1133">Transmembrane helix</keyword>
<protein>
    <recommendedName>
        <fullName evidence="7">Sulfatase N-terminal domain-containing protein</fullName>
    </recommendedName>
</protein>
<evidence type="ECO:0000259" key="7">
    <source>
        <dbReference type="Pfam" id="PF00884"/>
    </source>
</evidence>
<dbReference type="GO" id="GO:0018958">
    <property type="term" value="P:phenol-containing compound metabolic process"/>
    <property type="evidence" value="ECO:0007669"/>
    <property type="project" value="InterPro"/>
</dbReference>
<proteinExistence type="inferred from homology"/>
<keyword evidence="9" id="KW-1185">Reference proteome</keyword>
<dbReference type="AlphaFoldDB" id="A0A0D2FXJ9"/>
<evidence type="ECO:0000256" key="3">
    <source>
        <dbReference type="ARBA" id="ARBA00022801"/>
    </source>
</evidence>
<dbReference type="OrthoDB" id="96314at2759"/>
<evidence type="ECO:0000256" key="5">
    <source>
        <dbReference type="PIRSR" id="PIRSR000972-50"/>
    </source>
</evidence>
<evidence type="ECO:0000313" key="9">
    <source>
        <dbReference type="Proteomes" id="UP000053789"/>
    </source>
</evidence>
<gene>
    <name evidence="8" type="ORF">Z519_08113</name>
</gene>
<dbReference type="PANTHER" id="PTHR43108">
    <property type="entry name" value="N-ACETYLGLUCOSAMINE-6-SULFATASE FAMILY MEMBER"/>
    <property type="match status" value="1"/>
</dbReference>
<dbReference type="GO" id="GO:0008449">
    <property type="term" value="F:N-acetylglucosamine-6-sulfatase activity"/>
    <property type="evidence" value="ECO:0007669"/>
    <property type="project" value="TreeGrafter"/>
</dbReference>
<dbReference type="InterPro" id="IPR000917">
    <property type="entry name" value="Sulfatase_N"/>
</dbReference>
<dbReference type="InterPro" id="IPR017850">
    <property type="entry name" value="Alkaline_phosphatase_core_sf"/>
</dbReference>
<comment type="PTM">
    <text evidence="5">The conversion to 3-oxoalanine (also known as C-formylglycine, FGly), of a serine or cysteine residue in prokaryotes and of a cysteine residue in eukaryotes, is critical for catalytic activity.</text>
</comment>
<reference evidence="8" key="1">
    <citation type="submission" date="2015-01" db="EMBL/GenBank/DDBJ databases">
        <title>The Genome Sequence of Cladophialophora bantiana CBS 173.52.</title>
        <authorList>
            <consortium name="The Broad Institute Genomics Platform"/>
            <person name="Cuomo C."/>
            <person name="de Hoog S."/>
            <person name="Gorbushina A."/>
            <person name="Stielow B."/>
            <person name="Teixiera M."/>
            <person name="Abouelleil A."/>
            <person name="Chapman S.B."/>
            <person name="Priest M."/>
            <person name="Young S.K."/>
            <person name="Wortman J."/>
            <person name="Nusbaum C."/>
            <person name="Birren B."/>
        </authorList>
    </citation>
    <scope>NUCLEOTIDE SEQUENCE [LARGE SCALE GENOMIC DNA]</scope>
    <source>
        <strain evidence="8">CBS 173.52</strain>
    </source>
</reference>
<dbReference type="Gene3D" id="3.40.720.10">
    <property type="entry name" value="Alkaline Phosphatase, subunit A"/>
    <property type="match status" value="1"/>
</dbReference>
<feature type="domain" description="Sulfatase N-terminal" evidence="7">
    <location>
        <begin position="34"/>
        <end position="356"/>
    </location>
</feature>
<organism evidence="8 9">
    <name type="scientific">Cladophialophora bantiana (strain ATCC 10958 / CBS 173.52 / CDC B-1940 / NIH 8579)</name>
    <name type="common">Xylohypha bantiana</name>
    <dbReference type="NCBI Taxonomy" id="1442370"/>
    <lineage>
        <taxon>Eukaryota</taxon>
        <taxon>Fungi</taxon>
        <taxon>Dikarya</taxon>
        <taxon>Ascomycota</taxon>
        <taxon>Pezizomycotina</taxon>
        <taxon>Eurotiomycetes</taxon>
        <taxon>Chaetothyriomycetidae</taxon>
        <taxon>Chaetothyriales</taxon>
        <taxon>Herpotrichiellaceae</taxon>
        <taxon>Cladophialophora</taxon>
    </lineage>
</organism>
<dbReference type="HOGENOM" id="CLU_006332_4_0_1"/>
<evidence type="ECO:0000313" key="8">
    <source>
        <dbReference type="EMBL" id="KIW91217.1"/>
    </source>
</evidence>
<dbReference type="InterPro" id="IPR024607">
    <property type="entry name" value="Sulfatase_CS"/>
</dbReference>
<keyword evidence="6" id="KW-0472">Membrane</keyword>
<keyword evidence="2" id="KW-0732">Signal</keyword>
<evidence type="ECO:0000256" key="4">
    <source>
        <dbReference type="ARBA" id="ARBA00023180"/>
    </source>
</evidence>
<dbReference type="EMBL" id="KN846991">
    <property type="protein sequence ID" value="KIW91217.1"/>
    <property type="molecule type" value="Genomic_DNA"/>
</dbReference>
<accession>A0A0D2FXJ9</accession>
<sequence>MKIDRMLVTKIFVDILAFAGGGFGLLMRNGSATPNILLIMSDDQDLHMNSMDYMPNVQNLLASNGTTFSNHYCTTALCCPSRVSLFTGKCVHNTNVTDVRLPYGAYPKFVSEGLNDDYLPIWLREGGINTYYVGKLFNGQSIHNYRDPEAKGWTDSKDKTGRPCLDAVTLAHQHAVEMLNQAAKAQKPFFLTVAPAVPHVGVRAKGGGTFLPIPQKKWENAFSNETVPRVKNFNPKKVGSVSWLQNLPHQDRSVVDKLDALYRARLRVIAGLDDMVANLVAILDEYRILNNTHVIYTTDNGYHIGQHRMGPGKKTGYETDINIPMIWRGPGVPAGQISQAVTTHTDLAPTFLDLFGLPQRTHLDGRPMPLAGAATKERGVSNVEHVNVEHWGVADPYELAAPHPNFTVKGEHNSTYKSLRIIGADYSFYYSVWCTNEHELYDMKSDKYQMQNLLPNVNDIAKAPKQQILGRPLNKFVARVDALLLVLKSCRGIECTDPRLQLHPQGNVRNLRDALSAQYDQFYAAQPKIMFSACKEGYLIEFEGPQTALRYDSVAFRLSSQ</sequence>